<name>A0A2J8TAX0_PONAB</name>
<reference evidence="8" key="1">
    <citation type="submission" date="2017-12" db="EMBL/GenBank/DDBJ databases">
        <title>High-resolution comparative analysis of great ape genomes.</title>
        <authorList>
            <person name="Pollen A."/>
            <person name="Hastie A."/>
            <person name="Hormozdiari F."/>
            <person name="Dougherty M."/>
            <person name="Liu R."/>
            <person name="Chaisson M."/>
            <person name="Hoppe E."/>
            <person name="Hill C."/>
            <person name="Pang A."/>
            <person name="Hillier L."/>
            <person name="Baker C."/>
            <person name="Armstrong J."/>
            <person name="Shendure J."/>
            <person name="Paten B."/>
            <person name="Wilson R."/>
            <person name="Chao H."/>
            <person name="Schneider V."/>
            <person name="Ventura M."/>
            <person name="Kronenberg Z."/>
            <person name="Murali S."/>
            <person name="Gordon D."/>
            <person name="Cantsilieris S."/>
            <person name="Munson K."/>
            <person name="Nelson B."/>
            <person name="Raja A."/>
            <person name="Underwood J."/>
            <person name="Diekhans M."/>
            <person name="Fiddes I."/>
            <person name="Haussler D."/>
            <person name="Eichler E."/>
        </authorList>
    </citation>
    <scope>NUCLEOTIDE SEQUENCE [LARGE SCALE GENOMIC DNA]</scope>
    <source>
        <strain evidence="8">Susie</strain>
    </source>
</reference>
<sequence>SKGFPKNITNNRGNKRYPDSKDLTMVLKTYDSSFLDFLRRCLVWEPSLRMTPDQALKHAWIHQSQNLKPQPRPQTLRKSNSFFSSETRKNKVQGCHHSRKKGTACQITSPIPTVQELIF</sequence>
<feature type="compositionally biased region" description="Basic residues" evidence="7">
    <location>
        <begin position="90"/>
        <end position="102"/>
    </location>
</feature>
<dbReference type="SUPFAM" id="SSF56112">
    <property type="entry name" value="Protein kinase-like (PK-like)"/>
    <property type="match status" value="1"/>
</dbReference>
<keyword evidence="2" id="KW-0723">Serine/threonine-protein kinase</keyword>
<evidence type="ECO:0000256" key="2">
    <source>
        <dbReference type="ARBA" id="ARBA00022527"/>
    </source>
</evidence>
<evidence type="ECO:0000313" key="8">
    <source>
        <dbReference type="EMBL" id="PNJ30170.1"/>
    </source>
</evidence>
<comment type="similarity">
    <text evidence="1">Belongs to the protein kinase superfamily. CMGC Ser/Thr protein kinase family. MNB/DYRK subfamily.</text>
</comment>
<keyword evidence="5" id="KW-0418">Kinase</keyword>
<dbReference type="GO" id="GO:0005524">
    <property type="term" value="F:ATP binding"/>
    <property type="evidence" value="ECO:0007669"/>
    <property type="project" value="UniProtKB-KW"/>
</dbReference>
<organism evidence="8">
    <name type="scientific">Pongo abelii</name>
    <name type="common">Sumatran orangutan</name>
    <name type="synonym">Pongo pygmaeus abelii</name>
    <dbReference type="NCBI Taxonomy" id="9601"/>
    <lineage>
        <taxon>Eukaryota</taxon>
        <taxon>Metazoa</taxon>
        <taxon>Chordata</taxon>
        <taxon>Craniata</taxon>
        <taxon>Vertebrata</taxon>
        <taxon>Euteleostomi</taxon>
        <taxon>Mammalia</taxon>
        <taxon>Eutheria</taxon>
        <taxon>Euarchontoglires</taxon>
        <taxon>Primates</taxon>
        <taxon>Haplorrhini</taxon>
        <taxon>Catarrhini</taxon>
        <taxon>Hominidae</taxon>
        <taxon>Pongo</taxon>
    </lineage>
</organism>
<feature type="region of interest" description="Disordered" evidence="7">
    <location>
        <begin position="82"/>
        <end position="103"/>
    </location>
</feature>
<evidence type="ECO:0000256" key="7">
    <source>
        <dbReference type="SAM" id="MobiDB-lite"/>
    </source>
</evidence>
<gene>
    <name evidence="8" type="ORF">CR201_G0036202</name>
</gene>
<feature type="non-terminal residue" evidence="8">
    <location>
        <position position="1"/>
    </location>
</feature>
<dbReference type="GO" id="GO:0005856">
    <property type="term" value="C:cytoskeleton"/>
    <property type="evidence" value="ECO:0007669"/>
    <property type="project" value="TreeGrafter"/>
</dbReference>
<dbReference type="AlphaFoldDB" id="A0A2J8TAX0"/>
<comment type="caution">
    <text evidence="8">The sequence shown here is derived from an EMBL/GenBank/DDBJ whole genome shotgun (WGS) entry which is preliminary data.</text>
</comment>
<keyword evidence="6" id="KW-0067">ATP-binding</keyword>
<dbReference type="InterPro" id="IPR011009">
    <property type="entry name" value="Kinase-like_dom_sf"/>
</dbReference>
<dbReference type="GO" id="GO:0005634">
    <property type="term" value="C:nucleus"/>
    <property type="evidence" value="ECO:0007669"/>
    <property type="project" value="TreeGrafter"/>
</dbReference>
<protein>
    <submittedName>
        <fullName evidence="8">DYRK4 isoform 16</fullName>
    </submittedName>
</protein>
<dbReference type="PANTHER" id="PTHR24058:SF22">
    <property type="entry name" value="DUAL SPECIFICITY TYROSINE-PHOSPHORYLATION-REGULATED KINASE 4"/>
    <property type="match status" value="1"/>
</dbReference>
<dbReference type="InterPro" id="IPR050494">
    <property type="entry name" value="Ser_Thr_dual-spec_kinase"/>
</dbReference>
<keyword evidence="3" id="KW-0808">Transferase</keyword>
<dbReference type="PANTHER" id="PTHR24058">
    <property type="entry name" value="DUAL SPECIFICITY PROTEIN KINASE"/>
    <property type="match status" value="1"/>
</dbReference>
<accession>A0A2J8TAX0</accession>
<evidence type="ECO:0000256" key="3">
    <source>
        <dbReference type="ARBA" id="ARBA00022679"/>
    </source>
</evidence>
<dbReference type="GO" id="GO:0004674">
    <property type="term" value="F:protein serine/threonine kinase activity"/>
    <property type="evidence" value="ECO:0007669"/>
    <property type="project" value="UniProtKB-KW"/>
</dbReference>
<dbReference type="Gene3D" id="1.10.510.10">
    <property type="entry name" value="Transferase(Phosphotransferase) domain 1"/>
    <property type="match status" value="1"/>
</dbReference>
<dbReference type="EMBL" id="NDHI03003510">
    <property type="protein sequence ID" value="PNJ30170.1"/>
    <property type="molecule type" value="Genomic_DNA"/>
</dbReference>
<keyword evidence="4" id="KW-0547">Nucleotide-binding</keyword>
<dbReference type="GO" id="GO:0005737">
    <property type="term" value="C:cytoplasm"/>
    <property type="evidence" value="ECO:0007669"/>
    <property type="project" value="TreeGrafter"/>
</dbReference>
<evidence type="ECO:0000256" key="4">
    <source>
        <dbReference type="ARBA" id="ARBA00022741"/>
    </source>
</evidence>
<evidence type="ECO:0000256" key="5">
    <source>
        <dbReference type="ARBA" id="ARBA00022777"/>
    </source>
</evidence>
<proteinExistence type="inferred from homology"/>
<evidence type="ECO:0000256" key="1">
    <source>
        <dbReference type="ARBA" id="ARBA00008867"/>
    </source>
</evidence>
<evidence type="ECO:0000256" key="6">
    <source>
        <dbReference type="ARBA" id="ARBA00022840"/>
    </source>
</evidence>